<evidence type="ECO:0000313" key="12">
    <source>
        <dbReference type="Proteomes" id="UP000279228"/>
    </source>
</evidence>
<dbReference type="EC" id="2.1.1.67" evidence="4 9"/>
<dbReference type="PIRSF" id="PIRSF023956">
    <property type="entry name" value="Thiopurine_S-methyltransferase"/>
    <property type="match status" value="1"/>
</dbReference>
<proteinExistence type="inferred from homology"/>
<comment type="subcellular location">
    <subcellularLocation>
        <location evidence="2 9">Cytoplasm</location>
    </subcellularLocation>
</comment>
<feature type="binding site" evidence="9">
    <location>
        <position position="45"/>
    </location>
    <ligand>
        <name>S-adenosyl-L-methionine</name>
        <dbReference type="ChEBI" id="CHEBI:59789"/>
    </ligand>
</feature>
<keyword evidence="8 9" id="KW-0949">S-adenosyl-L-methionine</keyword>
<dbReference type="InterPro" id="IPR025835">
    <property type="entry name" value="Thiopurine_S-MeTrfase"/>
</dbReference>
<evidence type="ECO:0000256" key="1">
    <source>
        <dbReference type="ARBA" id="ARBA00000903"/>
    </source>
</evidence>
<dbReference type="GO" id="GO:0008119">
    <property type="term" value="F:thiopurine S-methyltransferase activity"/>
    <property type="evidence" value="ECO:0007669"/>
    <property type="project" value="UniProtKB-UniRule"/>
</dbReference>
<dbReference type="OrthoDB" id="9778208at2"/>
<evidence type="ECO:0000256" key="2">
    <source>
        <dbReference type="ARBA" id="ARBA00004496"/>
    </source>
</evidence>
<dbReference type="EMBL" id="RWYU02000005">
    <property type="protein sequence ID" value="RYJ61584.1"/>
    <property type="molecule type" value="Genomic_DNA"/>
</dbReference>
<dbReference type="EMBL" id="RFFN01000002">
    <property type="protein sequence ID" value="RMH98248.1"/>
    <property type="molecule type" value="Genomic_DNA"/>
</dbReference>
<dbReference type="Proteomes" id="UP000279228">
    <property type="component" value="Unassembled WGS sequence"/>
</dbReference>
<dbReference type="NCBIfam" id="TIGR03840">
    <property type="entry name" value="TMPT_Se_Te"/>
    <property type="match status" value="1"/>
</dbReference>
<keyword evidence="5 9" id="KW-0963">Cytoplasm</keyword>
<dbReference type="Proteomes" id="UP000282800">
    <property type="component" value="Unassembled WGS sequence"/>
</dbReference>
<dbReference type="HAMAP" id="MF_00812">
    <property type="entry name" value="Thiopur_methtran"/>
    <property type="match status" value="1"/>
</dbReference>
<comment type="catalytic activity">
    <reaction evidence="1 9">
        <text>S-adenosyl-L-methionine + a thiopurine = S-adenosyl-L-homocysteine + a thiopurine S-methylether.</text>
        <dbReference type="EC" id="2.1.1.67"/>
    </reaction>
</comment>
<dbReference type="AlphaFoldDB" id="A0A482UEK9"/>
<sequence>MHEDFWQERWARNEIGFHLDDVHPGLRRHWPRLAVPAGATVLVPLCGKSLDLAWLAGQGYRVLGVELSQKAVEAFFSEQQLEAEVSQEGSYRVYRAGAVEIRCGDFFALSADDVAACQGVYDRAALIALPPAMRERYAMLLTAILPPGCQQLLVTLDYDQTEMDGPPFAVSPREVRELYAAGWDVELLEAKEVLERNPRMRERGLQRLEEQFHRLQRRG</sequence>
<feature type="binding site" evidence="9">
    <location>
        <position position="123"/>
    </location>
    <ligand>
        <name>S-adenosyl-L-methionine</name>
        <dbReference type="ChEBI" id="CHEBI:59789"/>
    </ligand>
</feature>
<evidence type="ECO:0000256" key="8">
    <source>
        <dbReference type="ARBA" id="ARBA00022691"/>
    </source>
</evidence>
<dbReference type="Gene3D" id="3.40.50.150">
    <property type="entry name" value="Vaccinia Virus protein VP39"/>
    <property type="match status" value="1"/>
</dbReference>
<comment type="similarity">
    <text evidence="3 9">Belongs to the class I-like SAM-binding methyltransferase superfamily. TPMT family.</text>
</comment>
<reference evidence="10 12" key="1">
    <citation type="submission" date="2018-10" db="EMBL/GenBank/DDBJ databases">
        <title>Pseudomonas songnenensis NEAU-ST5-5(T) genome.</title>
        <authorList>
            <person name="Pengp J."/>
            <person name="Liu Z.-P."/>
        </authorList>
    </citation>
    <scope>NUCLEOTIDE SEQUENCE [LARGE SCALE GENOMIC DNA]</scope>
    <source>
        <strain evidence="10 12">NEAU-ST5-5</strain>
    </source>
</reference>
<dbReference type="PANTHER" id="PTHR10259">
    <property type="entry name" value="THIOPURINE S-METHYLTRANSFERASE"/>
    <property type="match status" value="1"/>
</dbReference>
<dbReference type="InterPro" id="IPR029063">
    <property type="entry name" value="SAM-dependent_MTases_sf"/>
</dbReference>
<dbReference type="FunFam" id="3.40.50.150:FF:000101">
    <property type="entry name" value="Thiopurine S-methyltransferase"/>
    <property type="match status" value="1"/>
</dbReference>
<keyword evidence="7 9" id="KW-0808">Transferase</keyword>
<evidence type="ECO:0000256" key="7">
    <source>
        <dbReference type="ARBA" id="ARBA00022679"/>
    </source>
</evidence>
<evidence type="ECO:0000256" key="9">
    <source>
        <dbReference type="HAMAP-Rule" id="MF_00812"/>
    </source>
</evidence>
<dbReference type="RefSeq" id="WP_122098538.1">
    <property type="nucleotide sequence ID" value="NZ_JAMOHS010000005.1"/>
</dbReference>
<dbReference type="NCBIfam" id="NF009732">
    <property type="entry name" value="PRK13255.1"/>
    <property type="match status" value="1"/>
</dbReference>
<dbReference type="GO" id="GO:0010038">
    <property type="term" value="P:response to metal ion"/>
    <property type="evidence" value="ECO:0007669"/>
    <property type="project" value="InterPro"/>
</dbReference>
<evidence type="ECO:0000256" key="5">
    <source>
        <dbReference type="ARBA" id="ARBA00022490"/>
    </source>
</evidence>
<dbReference type="PANTHER" id="PTHR10259:SF11">
    <property type="entry name" value="THIOPURINE S-METHYLTRANSFERASE"/>
    <property type="match status" value="1"/>
</dbReference>
<evidence type="ECO:0000256" key="3">
    <source>
        <dbReference type="ARBA" id="ARBA00008145"/>
    </source>
</evidence>
<dbReference type="Pfam" id="PF05724">
    <property type="entry name" value="TPMT"/>
    <property type="match status" value="1"/>
</dbReference>
<comment type="caution">
    <text evidence="11">The sequence shown here is derived from an EMBL/GenBank/DDBJ whole genome shotgun (WGS) entry which is preliminary data.</text>
</comment>
<dbReference type="SUPFAM" id="SSF53335">
    <property type="entry name" value="S-adenosyl-L-methionine-dependent methyltransferases"/>
    <property type="match status" value="1"/>
</dbReference>
<evidence type="ECO:0000313" key="13">
    <source>
        <dbReference type="Proteomes" id="UP000282800"/>
    </source>
</evidence>
<evidence type="ECO:0000256" key="4">
    <source>
        <dbReference type="ARBA" id="ARBA00011905"/>
    </source>
</evidence>
<evidence type="ECO:0000256" key="6">
    <source>
        <dbReference type="ARBA" id="ARBA00022603"/>
    </source>
</evidence>
<dbReference type="GO" id="GO:0005737">
    <property type="term" value="C:cytoplasm"/>
    <property type="evidence" value="ECO:0007669"/>
    <property type="project" value="UniProtKB-SubCell"/>
</dbReference>
<name>A0A482UEK9_9PSED</name>
<dbReference type="GO" id="GO:0032259">
    <property type="term" value="P:methylation"/>
    <property type="evidence" value="ECO:0007669"/>
    <property type="project" value="UniProtKB-KW"/>
</dbReference>
<evidence type="ECO:0000313" key="11">
    <source>
        <dbReference type="EMBL" id="RYJ61584.1"/>
    </source>
</evidence>
<dbReference type="InterPro" id="IPR022474">
    <property type="entry name" value="Thiopur_S-MeTfrase_Se/Te_detox"/>
</dbReference>
<feature type="binding site" evidence="9">
    <location>
        <position position="10"/>
    </location>
    <ligand>
        <name>S-adenosyl-L-methionine</name>
        <dbReference type="ChEBI" id="CHEBI:59789"/>
    </ligand>
</feature>
<feature type="binding site" evidence="9">
    <location>
        <position position="66"/>
    </location>
    <ligand>
        <name>S-adenosyl-L-methionine</name>
        <dbReference type="ChEBI" id="CHEBI:59789"/>
    </ligand>
</feature>
<keyword evidence="12" id="KW-1185">Reference proteome</keyword>
<evidence type="ECO:0000313" key="10">
    <source>
        <dbReference type="EMBL" id="RMH98248.1"/>
    </source>
</evidence>
<dbReference type="PROSITE" id="PS51585">
    <property type="entry name" value="SAM_MT_TPMT"/>
    <property type="match status" value="1"/>
</dbReference>
<reference evidence="11 13" key="2">
    <citation type="submission" date="2019-01" db="EMBL/GenBank/DDBJ databases">
        <title>High-quality draft genome of. Pseudomonas songnenensis str. L103, a full-fledged denitrifier isolated from 100 meters deep aquifer in a heavily nitrogen fertilized agricultural area.</title>
        <authorList>
            <person name="Liu M."/>
            <person name="Liu B."/>
        </authorList>
    </citation>
    <scope>NUCLEOTIDE SEQUENCE [LARGE SCALE GENOMIC DNA]</scope>
    <source>
        <strain evidence="11 13">L103</strain>
    </source>
</reference>
<keyword evidence="6 9" id="KW-0489">Methyltransferase</keyword>
<accession>A0A482UEK9</accession>
<dbReference type="InterPro" id="IPR008854">
    <property type="entry name" value="TPMT"/>
</dbReference>
<gene>
    <name evidence="9" type="primary">tpm</name>
    <name evidence="10" type="ORF">EA798_07530</name>
    <name evidence="11" type="ORF">EJA06_012785</name>
</gene>
<protein>
    <recommendedName>
        <fullName evidence="4 9">Thiopurine S-methyltransferase</fullName>
        <ecNumber evidence="4 9">2.1.1.67</ecNumber>
    </recommendedName>
    <alternativeName>
        <fullName evidence="9">Thiopurine methyltransferase</fullName>
    </alternativeName>
</protein>
<organism evidence="11 13">
    <name type="scientific">Pseudomonas songnenensis</name>
    <dbReference type="NCBI Taxonomy" id="1176259"/>
    <lineage>
        <taxon>Bacteria</taxon>
        <taxon>Pseudomonadati</taxon>
        <taxon>Pseudomonadota</taxon>
        <taxon>Gammaproteobacteria</taxon>
        <taxon>Pseudomonadales</taxon>
        <taxon>Pseudomonadaceae</taxon>
        <taxon>Pseudomonas</taxon>
    </lineage>
</organism>